<keyword evidence="5" id="KW-0393">Immunoglobulin domain</keyword>
<dbReference type="GO" id="GO:0098609">
    <property type="term" value="P:cell-cell adhesion"/>
    <property type="evidence" value="ECO:0007669"/>
    <property type="project" value="TreeGrafter"/>
</dbReference>
<evidence type="ECO:0000313" key="9">
    <source>
        <dbReference type="Proteomes" id="UP000683360"/>
    </source>
</evidence>
<protein>
    <submittedName>
        <fullName evidence="8">NEO1</fullName>
    </submittedName>
</protein>
<dbReference type="SMART" id="SM00409">
    <property type="entry name" value="IG"/>
    <property type="match status" value="4"/>
</dbReference>
<keyword evidence="6" id="KW-0812">Transmembrane</keyword>
<reference evidence="8" key="1">
    <citation type="submission" date="2021-03" db="EMBL/GenBank/DDBJ databases">
        <authorList>
            <person name="Bekaert M."/>
        </authorList>
    </citation>
    <scope>NUCLEOTIDE SEQUENCE</scope>
</reference>
<dbReference type="AlphaFoldDB" id="A0A8S3PSA7"/>
<dbReference type="GO" id="GO:0050839">
    <property type="term" value="F:cell adhesion molecule binding"/>
    <property type="evidence" value="ECO:0007669"/>
    <property type="project" value="TreeGrafter"/>
</dbReference>
<dbReference type="InterPro" id="IPR036179">
    <property type="entry name" value="Ig-like_dom_sf"/>
</dbReference>
<feature type="transmembrane region" description="Helical" evidence="6">
    <location>
        <begin position="675"/>
        <end position="694"/>
    </location>
</feature>
<dbReference type="OrthoDB" id="6096186at2759"/>
<evidence type="ECO:0000256" key="2">
    <source>
        <dbReference type="ARBA" id="ARBA00023136"/>
    </source>
</evidence>
<keyword evidence="6" id="KW-1133">Transmembrane helix</keyword>
<sequence>MIIHRVFFVIQEGSNTTLLCPFKSTIHKAQWVGPKSLTAYSDGEHLKKTLTNYEKLRITGNHIIGEYNLEISGFSAADEGLYRCNNINGSTAVHIDYHVEIYRSPRNMSVMNTSTDGLLEVNEGQNSLLSCRVESGNPPENMKWVRNDSILVFGGPTLLLYEFVPVVADHLQIYICFANNSNTEDTVEYQVQLYVRELPYTTIQPVGSTVIEAAKGKDIVLKCEYTTNVKPYKLVWIFNNDTVLSESSDKVTLNGTLYITNLSRINTGIYRCNVYNTVGMGNAEINVLVTYKPELVSNAPLVFNTEINKPAQISIPIRSFEKPTASWTLSSEENLQVGLLRVKETQKDMFVIEGKIVPSTHPHFGKYGISVRNRVGSVHVDITLDYTDTRVLTSPMKYTCSTGFSTSMNCFVNTNLYKEWSCVWQHLYNDEFIRSFPCNVKDGVSRLHFEFCNYMDTGIYKCILETPTWNFSSNAELSIKGPPILLKSEVNRYSNSIVLSAYFVSHSPAKSISWFLNDGKKEIIIKSKSTIFQILSTMSSADIVIYDKKVQRDCTRTDLKLLDPESVLKGWFVCLIRNRFGSSEKVFNTTHNSTFSSLTTTDSHSEALLYSSIYPMNSSEVNNEAFDSANDNSTVIFLICGLTLLVALTLAGAIWQYKAFSKGTATIQSVIQIRFYNFGFILCPISNGIALQNIRRPTSSDDIYEEICNENADACPSPISEQVLDGEIDEERLKIAGETISAPYINVYEDLNDAPTERNQNKSEHYKTINCEMPIPDHNSDDENYLIPGPAYMIVIDPDQENEAKTFNTNAYQLII</sequence>
<evidence type="ECO:0000256" key="3">
    <source>
        <dbReference type="ARBA" id="ARBA00023157"/>
    </source>
</evidence>
<dbReference type="InterPro" id="IPR003598">
    <property type="entry name" value="Ig_sub2"/>
</dbReference>
<evidence type="ECO:0000256" key="1">
    <source>
        <dbReference type="ARBA" id="ARBA00004479"/>
    </source>
</evidence>
<organism evidence="8 9">
    <name type="scientific">Mytilus edulis</name>
    <name type="common">Blue mussel</name>
    <dbReference type="NCBI Taxonomy" id="6550"/>
    <lineage>
        <taxon>Eukaryota</taxon>
        <taxon>Metazoa</taxon>
        <taxon>Spiralia</taxon>
        <taxon>Lophotrochozoa</taxon>
        <taxon>Mollusca</taxon>
        <taxon>Bivalvia</taxon>
        <taxon>Autobranchia</taxon>
        <taxon>Pteriomorphia</taxon>
        <taxon>Mytilida</taxon>
        <taxon>Mytiloidea</taxon>
        <taxon>Mytilidae</taxon>
        <taxon>Mytilinae</taxon>
        <taxon>Mytilus</taxon>
    </lineage>
</organism>
<feature type="transmembrane region" description="Helical" evidence="6">
    <location>
        <begin position="635"/>
        <end position="655"/>
    </location>
</feature>
<keyword evidence="4" id="KW-0325">Glycoprotein</keyword>
<comment type="caution">
    <text evidence="8">The sequence shown here is derived from an EMBL/GenBank/DDBJ whole genome shotgun (WGS) entry which is preliminary data.</text>
</comment>
<dbReference type="InterPro" id="IPR003599">
    <property type="entry name" value="Ig_sub"/>
</dbReference>
<keyword evidence="9" id="KW-1185">Reference proteome</keyword>
<dbReference type="GO" id="GO:0005911">
    <property type="term" value="C:cell-cell junction"/>
    <property type="evidence" value="ECO:0007669"/>
    <property type="project" value="TreeGrafter"/>
</dbReference>
<proteinExistence type="predicted"/>
<feature type="domain" description="Ig-like" evidence="7">
    <location>
        <begin position="105"/>
        <end position="192"/>
    </location>
</feature>
<dbReference type="Pfam" id="PF13927">
    <property type="entry name" value="Ig_3"/>
    <property type="match status" value="1"/>
</dbReference>
<evidence type="ECO:0000313" key="8">
    <source>
        <dbReference type="EMBL" id="CAG2186641.1"/>
    </source>
</evidence>
<dbReference type="Gene3D" id="2.60.40.10">
    <property type="entry name" value="Immunoglobulins"/>
    <property type="match status" value="3"/>
</dbReference>
<dbReference type="EMBL" id="CAJPWZ010000141">
    <property type="protein sequence ID" value="CAG2186641.1"/>
    <property type="molecule type" value="Genomic_DNA"/>
</dbReference>
<evidence type="ECO:0000256" key="5">
    <source>
        <dbReference type="ARBA" id="ARBA00023319"/>
    </source>
</evidence>
<dbReference type="PANTHER" id="PTHR11640">
    <property type="entry name" value="NEPHRIN"/>
    <property type="match status" value="1"/>
</dbReference>
<evidence type="ECO:0000256" key="4">
    <source>
        <dbReference type="ARBA" id="ARBA00023180"/>
    </source>
</evidence>
<dbReference type="InterPro" id="IPR007110">
    <property type="entry name" value="Ig-like_dom"/>
</dbReference>
<dbReference type="SMART" id="SM00408">
    <property type="entry name" value="IGc2"/>
    <property type="match status" value="2"/>
</dbReference>
<dbReference type="InterPro" id="IPR013783">
    <property type="entry name" value="Ig-like_fold"/>
</dbReference>
<comment type="subcellular location">
    <subcellularLocation>
        <location evidence="1">Membrane</location>
        <topology evidence="1">Single-pass type I membrane protein</topology>
    </subcellularLocation>
</comment>
<dbReference type="PROSITE" id="PS50835">
    <property type="entry name" value="IG_LIKE"/>
    <property type="match status" value="2"/>
</dbReference>
<gene>
    <name evidence="8" type="ORF">MEDL_2171</name>
</gene>
<dbReference type="SUPFAM" id="SSF48726">
    <property type="entry name" value="Immunoglobulin"/>
    <property type="match status" value="4"/>
</dbReference>
<evidence type="ECO:0000256" key="6">
    <source>
        <dbReference type="SAM" id="Phobius"/>
    </source>
</evidence>
<dbReference type="GO" id="GO:0005886">
    <property type="term" value="C:plasma membrane"/>
    <property type="evidence" value="ECO:0007669"/>
    <property type="project" value="TreeGrafter"/>
</dbReference>
<accession>A0A8S3PSA7</accession>
<dbReference type="PANTHER" id="PTHR11640:SF31">
    <property type="entry name" value="IRREGULAR CHIASM C-ROUGHEST PROTEIN-RELATED"/>
    <property type="match status" value="1"/>
</dbReference>
<keyword evidence="2 6" id="KW-0472">Membrane</keyword>
<dbReference type="InterPro" id="IPR051275">
    <property type="entry name" value="Cell_adhesion_signaling"/>
</dbReference>
<feature type="domain" description="Ig-like" evidence="7">
    <location>
        <begin position="199"/>
        <end position="290"/>
    </location>
</feature>
<keyword evidence="3" id="KW-1015">Disulfide bond</keyword>
<evidence type="ECO:0000259" key="7">
    <source>
        <dbReference type="PROSITE" id="PS50835"/>
    </source>
</evidence>
<name>A0A8S3PSA7_MYTED</name>
<dbReference type="Proteomes" id="UP000683360">
    <property type="component" value="Unassembled WGS sequence"/>
</dbReference>